<keyword evidence="2" id="KW-1185">Reference proteome</keyword>
<dbReference type="EMBL" id="QGKL01000010">
    <property type="protein sequence ID" value="PWQ98686.1"/>
    <property type="molecule type" value="Genomic_DNA"/>
</dbReference>
<name>A0A317CJM5_9GAMM</name>
<sequence>MLSVTIEGGELTLSGHGNEPCSLNIGGSTVAIESNSVTFSTDQYDFIYEDVNLTRKGQSVSIDYVFDKYRLDLNLLYDEKYLNRVLFAAPSREFKSDELFFQLIHLLRKFPRDSKFLGGLITLLSYRIGENFKLRSCYINEILLIKNDYDKSVVLLDSVSIRWYVSSCAAFSTILLLSRRTLEAKKCLQRFWRNSCYFPLSEAIGWNHALCMINLGLILYDKEKPRAVAAFTCAFDVSSNSILTVNNASNKFILFQYLDCEVLLRLSKLSIVALMALQHDSKIPERFSSIVISSKHKFTYRDILKRFVCKNKEEYHGFYLDVSILINEKIEG</sequence>
<dbReference type="Proteomes" id="UP000245506">
    <property type="component" value="Unassembled WGS sequence"/>
</dbReference>
<proteinExistence type="predicted"/>
<evidence type="ECO:0000313" key="2">
    <source>
        <dbReference type="Proteomes" id="UP000245506"/>
    </source>
</evidence>
<evidence type="ECO:0000313" key="1">
    <source>
        <dbReference type="EMBL" id="PWQ98686.1"/>
    </source>
</evidence>
<dbReference type="RefSeq" id="WP_109821842.1">
    <property type="nucleotide sequence ID" value="NZ_QGKL01000010.1"/>
</dbReference>
<reference evidence="1 2" key="1">
    <citation type="submission" date="2018-05" db="EMBL/GenBank/DDBJ databases">
        <title>Leucothrix arctica sp. nov., isolated from Arctic seawater.</title>
        <authorList>
            <person name="Choi A."/>
            <person name="Baek K."/>
        </authorList>
    </citation>
    <scope>NUCLEOTIDE SEQUENCE [LARGE SCALE GENOMIC DNA]</scope>
    <source>
        <strain evidence="1 2">IMCC9719</strain>
    </source>
</reference>
<accession>A0A317CJM5</accession>
<dbReference type="OrthoDB" id="7069350at2"/>
<dbReference type="AlphaFoldDB" id="A0A317CJM5"/>
<gene>
    <name evidence="1" type="ORF">DKT75_02430</name>
</gene>
<comment type="caution">
    <text evidence="1">The sequence shown here is derived from an EMBL/GenBank/DDBJ whole genome shotgun (WGS) entry which is preliminary data.</text>
</comment>
<protein>
    <submittedName>
        <fullName evidence="1">Uncharacterized protein</fullName>
    </submittedName>
</protein>
<organism evidence="1 2">
    <name type="scientific">Leucothrix arctica</name>
    <dbReference type="NCBI Taxonomy" id="1481894"/>
    <lineage>
        <taxon>Bacteria</taxon>
        <taxon>Pseudomonadati</taxon>
        <taxon>Pseudomonadota</taxon>
        <taxon>Gammaproteobacteria</taxon>
        <taxon>Thiotrichales</taxon>
        <taxon>Thiotrichaceae</taxon>
        <taxon>Leucothrix</taxon>
    </lineage>
</organism>